<evidence type="ECO:0000259" key="3">
    <source>
        <dbReference type="Pfam" id="PF20177"/>
    </source>
</evidence>
<dbReference type="EMBL" id="BAAATR010000011">
    <property type="protein sequence ID" value="GAA2245490.1"/>
    <property type="molecule type" value="Genomic_DNA"/>
</dbReference>
<reference evidence="4 5" key="1">
    <citation type="journal article" date="2019" name="Int. J. Syst. Evol. Microbiol.">
        <title>The Global Catalogue of Microorganisms (GCM) 10K type strain sequencing project: providing services to taxonomists for standard genome sequencing and annotation.</title>
        <authorList>
            <consortium name="The Broad Institute Genomics Platform"/>
            <consortium name="The Broad Institute Genome Sequencing Center for Infectious Disease"/>
            <person name="Wu L."/>
            <person name="Ma J."/>
        </authorList>
    </citation>
    <scope>NUCLEOTIDE SEQUENCE [LARGE SCALE GENOMIC DNA]</scope>
    <source>
        <strain evidence="4 5">JCM 7356</strain>
    </source>
</reference>
<proteinExistence type="predicted"/>
<evidence type="ECO:0000313" key="5">
    <source>
        <dbReference type="Proteomes" id="UP001500305"/>
    </source>
</evidence>
<keyword evidence="5" id="KW-1185">Reference proteome</keyword>
<organism evidence="4 5">
    <name type="scientific">Kitasatospora cystarginea</name>
    <dbReference type="NCBI Taxonomy" id="58350"/>
    <lineage>
        <taxon>Bacteria</taxon>
        <taxon>Bacillati</taxon>
        <taxon>Actinomycetota</taxon>
        <taxon>Actinomycetes</taxon>
        <taxon>Kitasatosporales</taxon>
        <taxon>Streptomycetaceae</taxon>
        <taxon>Kitasatospora</taxon>
    </lineage>
</organism>
<feature type="domain" description="DUF6542" evidence="3">
    <location>
        <begin position="83"/>
        <end position="193"/>
    </location>
</feature>
<evidence type="ECO:0000256" key="1">
    <source>
        <dbReference type="SAM" id="MobiDB-lite"/>
    </source>
</evidence>
<gene>
    <name evidence="4" type="ORF">GCM10010430_29210</name>
</gene>
<keyword evidence="2" id="KW-0812">Transmembrane</keyword>
<keyword evidence="2" id="KW-0472">Membrane</keyword>
<dbReference type="Proteomes" id="UP001500305">
    <property type="component" value="Unassembled WGS sequence"/>
</dbReference>
<protein>
    <recommendedName>
        <fullName evidence="3">DUF6542 domain-containing protein</fullName>
    </recommendedName>
</protein>
<feature type="compositionally biased region" description="Basic and acidic residues" evidence="1">
    <location>
        <begin position="55"/>
        <end position="69"/>
    </location>
</feature>
<name>A0ABN3E073_9ACTN</name>
<dbReference type="InterPro" id="IPR046672">
    <property type="entry name" value="DUF6542"/>
</dbReference>
<feature type="transmembrane region" description="Helical" evidence="2">
    <location>
        <begin position="129"/>
        <end position="151"/>
    </location>
</feature>
<dbReference type="RefSeq" id="WP_344636782.1">
    <property type="nucleotide sequence ID" value="NZ_BAAATR010000011.1"/>
</dbReference>
<feature type="transmembrane region" description="Helical" evidence="2">
    <location>
        <begin position="99"/>
        <end position="122"/>
    </location>
</feature>
<evidence type="ECO:0000313" key="4">
    <source>
        <dbReference type="EMBL" id="GAA2245490.1"/>
    </source>
</evidence>
<feature type="region of interest" description="Disordered" evidence="1">
    <location>
        <begin position="1"/>
        <end position="74"/>
    </location>
</feature>
<sequence length="200" mass="20779">MTGQRARAPYGEAEARRQRPVPPARRSDEGLAQSTGATAQRRPGAAAGQVPGSRRSIEDADGRGRRDARAANAGRGAGERLPAVYPALGLPVFGAVVDAVTGSGVGVVFAVCAVLGAALATLVSSRAGWWWVVTSAPVVVLTVAVGTEYLVNGDKYQGKALASGALRWVTHAFPVMSAAVLAALLMIVVRRLREERGRRG</sequence>
<accession>A0ABN3E073</accession>
<dbReference type="Pfam" id="PF20177">
    <property type="entry name" value="DUF6542"/>
    <property type="match status" value="1"/>
</dbReference>
<keyword evidence="2" id="KW-1133">Transmembrane helix</keyword>
<evidence type="ECO:0000256" key="2">
    <source>
        <dbReference type="SAM" id="Phobius"/>
    </source>
</evidence>
<comment type="caution">
    <text evidence="4">The sequence shown here is derived from an EMBL/GenBank/DDBJ whole genome shotgun (WGS) entry which is preliminary data.</text>
</comment>
<feature type="transmembrane region" description="Helical" evidence="2">
    <location>
        <begin position="171"/>
        <end position="189"/>
    </location>
</feature>